<proteinExistence type="predicted"/>
<dbReference type="EMBL" id="MK072074">
    <property type="protein sequence ID" value="AYV78309.1"/>
    <property type="molecule type" value="Genomic_DNA"/>
</dbReference>
<reference evidence="1" key="1">
    <citation type="submission" date="2018-10" db="EMBL/GenBank/DDBJ databases">
        <title>Hidden diversity of soil giant viruses.</title>
        <authorList>
            <person name="Schulz F."/>
            <person name="Alteio L."/>
            <person name="Goudeau D."/>
            <person name="Ryan E.M."/>
            <person name="Malmstrom R.R."/>
            <person name="Blanchard J."/>
            <person name="Woyke T."/>
        </authorList>
    </citation>
    <scope>NUCLEOTIDE SEQUENCE</scope>
    <source>
        <strain evidence="1">EDV1</strain>
    </source>
</reference>
<organism evidence="1">
    <name type="scientific">Edafosvirus sp</name>
    <dbReference type="NCBI Taxonomy" id="2487765"/>
    <lineage>
        <taxon>Viruses</taxon>
        <taxon>Varidnaviria</taxon>
        <taxon>Bamfordvirae</taxon>
        <taxon>Nucleocytoviricota</taxon>
        <taxon>Megaviricetes</taxon>
        <taxon>Imitervirales</taxon>
        <taxon>Mimiviridae</taxon>
        <taxon>Klosneuvirinae</taxon>
    </lineage>
</organism>
<gene>
    <name evidence="1" type="ORF">Edafosvirus9_23</name>
</gene>
<name>A0A3G4ZY39_9VIRU</name>
<protein>
    <submittedName>
        <fullName evidence="1">Uncharacterized protein</fullName>
    </submittedName>
</protein>
<sequence>MYPNAIYLTYQYFKSVFICIDKQINNISTFKEMTLAHE</sequence>
<evidence type="ECO:0000313" key="1">
    <source>
        <dbReference type="EMBL" id="AYV78309.1"/>
    </source>
</evidence>
<accession>A0A3G4ZY39</accession>